<dbReference type="EMBL" id="ML213607">
    <property type="protein sequence ID" value="TFK37644.1"/>
    <property type="molecule type" value="Genomic_DNA"/>
</dbReference>
<dbReference type="EMBL" id="ML213593">
    <property type="protein sequence ID" value="TFK42142.1"/>
    <property type="molecule type" value="Genomic_DNA"/>
</dbReference>
<evidence type="ECO:0000313" key="3">
    <source>
        <dbReference type="Proteomes" id="UP000308652"/>
    </source>
</evidence>
<protein>
    <submittedName>
        <fullName evidence="1">Uncharacterized protein</fullName>
    </submittedName>
</protein>
<reference evidence="1 3" key="1">
    <citation type="journal article" date="2019" name="Nat. Ecol. Evol.">
        <title>Megaphylogeny resolves global patterns of mushroom evolution.</title>
        <authorList>
            <person name="Varga T."/>
            <person name="Krizsan K."/>
            <person name="Foldi C."/>
            <person name="Dima B."/>
            <person name="Sanchez-Garcia M."/>
            <person name="Sanchez-Ramirez S."/>
            <person name="Szollosi G.J."/>
            <person name="Szarkandi J.G."/>
            <person name="Papp V."/>
            <person name="Albert L."/>
            <person name="Andreopoulos W."/>
            <person name="Angelini C."/>
            <person name="Antonin V."/>
            <person name="Barry K.W."/>
            <person name="Bougher N.L."/>
            <person name="Buchanan P."/>
            <person name="Buyck B."/>
            <person name="Bense V."/>
            <person name="Catcheside P."/>
            <person name="Chovatia M."/>
            <person name="Cooper J."/>
            <person name="Damon W."/>
            <person name="Desjardin D."/>
            <person name="Finy P."/>
            <person name="Geml J."/>
            <person name="Haridas S."/>
            <person name="Hughes K."/>
            <person name="Justo A."/>
            <person name="Karasinski D."/>
            <person name="Kautmanova I."/>
            <person name="Kiss B."/>
            <person name="Kocsube S."/>
            <person name="Kotiranta H."/>
            <person name="LaButti K.M."/>
            <person name="Lechner B.E."/>
            <person name="Liimatainen K."/>
            <person name="Lipzen A."/>
            <person name="Lukacs Z."/>
            <person name="Mihaltcheva S."/>
            <person name="Morgado L.N."/>
            <person name="Niskanen T."/>
            <person name="Noordeloos M.E."/>
            <person name="Ohm R.A."/>
            <person name="Ortiz-Santana B."/>
            <person name="Ovrebo C."/>
            <person name="Racz N."/>
            <person name="Riley R."/>
            <person name="Savchenko A."/>
            <person name="Shiryaev A."/>
            <person name="Soop K."/>
            <person name="Spirin V."/>
            <person name="Szebenyi C."/>
            <person name="Tomsovsky M."/>
            <person name="Tulloss R.E."/>
            <person name="Uehling J."/>
            <person name="Grigoriev I.V."/>
            <person name="Vagvolgyi C."/>
            <person name="Papp T."/>
            <person name="Martin F.M."/>
            <person name="Miettinen O."/>
            <person name="Hibbett D.S."/>
            <person name="Nagy L.G."/>
        </authorList>
    </citation>
    <scope>NUCLEOTIDE SEQUENCE [LARGE SCALE GENOMIC DNA]</scope>
    <source>
        <strain evidence="1 3">CBS 166.37</strain>
    </source>
</reference>
<sequence length="57" mass="7076">MYSLQKDKEYVYACWNRRIRQAGHHQEEEEVEMVDYDDRKLKCCTSVKKRKIWHARS</sequence>
<evidence type="ECO:0000313" key="2">
    <source>
        <dbReference type="EMBL" id="TFK42142.1"/>
    </source>
</evidence>
<gene>
    <name evidence="2" type="ORF">BDQ12DRAFT_677687</name>
    <name evidence="1" type="ORF">BDQ12DRAFT_685048</name>
</gene>
<proteinExistence type="predicted"/>
<accession>A0A5C3LWX9</accession>
<organism evidence="1 3">
    <name type="scientific">Crucibulum laeve</name>
    <dbReference type="NCBI Taxonomy" id="68775"/>
    <lineage>
        <taxon>Eukaryota</taxon>
        <taxon>Fungi</taxon>
        <taxon>Dikarya</taxon>
        <taxon>Basidiomycota</taxon>
        <taxon>Agaricomycotina</taxon>
        <taxon>Agaricomycetes</taxon>
        <taxon>Agaricomycetidae</taxon>
        <taxon>Agaricales</taxon>
        <taxon>Agaricineae</taxon>
        <taxon>Nidulariaceae</taxon>
        <taxon>Crucibulum</taxon>
    </lineage>
</organism>
<name>A0A5C3LWX9_9AGAR</name>
<dbReference type="AlphaFoldDB" id="A0A5C3LWX9"/>
<evidence type="ECO:0000313" key="1">
    <source>
        <dbReference type="EMBL" id="TFK37644.1"/>
    </source>
</evidence>
<dbReference type="Proteomes" id="UP000308652">
    <property type="component" value="Unassembled WGS sequence"/>
</dbReference>
<keyword evidence="3" id="KW-1185">Reference proteome</keyword>